<dbReference type="SMART" id="SM01079">
    <property type="entry name" value="CHASE"/>
    <property type="match status" value="1"/>
</dbReference>
<dbReference type="InterPro" id="IPR036641">
    <property type="entry name" value="HPT_dom_sf"/>
</dbReference>
<evidence type="ECO:0000259" key="22">
    <source>
        <dbReference type="PROSITE" id="PS50110"/>
    </source>
</evidence>
<comment type="subcellular location">
    <subcellularLocation>
        <location evidence="2">Cell membrane</location>
        <topology evidence="2">Multi-pass membrane protein</topology>
    </subcellularLocation>
</comment>
<accession>A0A5J6LGZ1</accession>
<dbReference type="FunFam" id="3.30.450.20:FF:000060">
    <property type="entry name" value="Sensor protein FixL"/>
    <property type="match status" value="1"/>
</dbReference>
<keyword evidence="28" id="KW-1185">Reference proteome</keyword>
<dbReference type="InterPro" id="IPR001789">
    <property type="entry name" value="Sig_transdc_resp-reg_receiver"/>
</dbReference>
<dbReference type="InterPro" id="IPR008207">
    <property type="entry name" value="Sig_transdc_His_kin_Hpt_dom"/>
</dbReference>
<dbReference type="InterPro" id="IPR000014">
    <property type="entry name" value="PAS"/>
</dbReference>
<dbReference type="Pfam" id="PF05231">
    <property type="entry name" value="MASE1"/>
    <property type="match status" value="1"/>
</dbReference>
<feature type="modified residue" description="Phosphohistidine" evidence="18">
    <location>
        <position position="1528"/>
    </location>
</feature>
<dbReference type="PROSITE" id="PS50110">
    <property type="entry name" value="RESPONSE_REGULATORY"/>
    <property type="match status" value="1"/>
</dbReference>
<dbReference type="KEGG" id="nik:F5I99_15625"/>
<keyword evidence="4" id="KW-1003">Cell membrane</keyword>
<dbReference type="Gene3D" id="3.30.450.20">
    <property type="entry name" value="PAS domain"/>
    <property type="match status" value="3"/>
</dbReference>
<dbReference type="Pfam" id="PF01627">
    <property type="entry name" value="Hpt"/>
    <property type="match status" value="1"/>
</dbReference>
<comment type="catalytic activity">
    <reaction evidence="1">
        <text>ATP + protein L-histidine = ADP + protein N-phospho-L-histidine.</text>
        <dbReference type="EC" id="2.7.13.3"/>
    </reaction>
</comment>
<dbReference type="Pfam" id="PF03924">
    <property type="entry name" value="CHASE"/>
    <property type="match status" value="1"/>
</dbReference>
<dbReference type="InterPro" id="IPR042240">
    <property type="entry name" value="CHASE_sf"/>
</dbReference>
<evidence type="ECO:0000256" key="3">
    <source>
        <dbReference type="ARBA" id="ARBA00012438"/>
    </source>
</evidence>
<gene>
    <name evidence="27" type="ORF">F5I99_15625</name>
</gene>
<dbReference type="CDD" id="cd00130">
    <property type="entry name" value="PAS"/>
    <property type="match status" value="2"/>
</dbReference>
<dbReference type="InterPro" id="IPR013655">
    <property type="entry name" value="PAS_fold_3"/>
</dbReference>
<keyword evidence="12" id="KW-0902">Two-component regulatory system</keyword>
<dbReference type="SMART" id="SM00388">
    <property type="entry name" value="HisKA"/>
    <property type="match status" value="1"/>
</dbReference>
<dbReference type="Gene3D" id="1.10.287.130">
    <property type="match status" value="1"/>
</dbReference>
<feature type="transmembrane region" description="Helical" evidence="20">
    <location>
        <begin position="20"/>
        <end position="41"/>
    </location>
</feature>
<evidence type="ECO:0000259" key="21">
    <source>
        <dbReference type="PROSITE" id="PS50109"/>
    </source>
</evidence>
<comment type="function">
    <text evidence="14">Putative oxygen sensor; modulates the activity of FixJ, a transcriptional activator of nitrogen fixation fixK gene. FixL probably acts as a kinase that phosphorylates FixJ.</text>
</comment>
<feature type="transmembrane region" description="Helical" evidence="20">
    <location>
        <begin position="197"/>
        <end position="218"/>
    </location>
</feature>
<dbReference type="PROSITE" id="PS50109">
    <property type="entry name" value="HIS_KIN"/>
    <property type="match status" value="1"/>
</dbReference>
<feature type="domain" description="PAS" evidence="23">
    <location>
        <begin position="667"/>
        <end position="724"/>
    </location>
</feature>
<dbReference type="SUPFAM" id="SSF55785">
    <property type="entry name" value="PYP-like sensor domain (PAS domain)"/>
    <property type="match status" value="3"/>
</dbReference>
<dbReference type="PROSITE" id="PS50839">
    <property type="entry name" value="CHASE"/>
    <property type="match status" value="1"/>
</dbReference>
<dbReference type="EC" id="2.7.13.3" evidence="3"/>
<evidence type="ECO:0000259" key="24">
    <source>
        <dbReference type="PROSITE" id="PS50113"/>
    </source>
</evidence>
<evidence type="ECO:0000256" key="11">
    <source>
        <dbReference type="ARBA" id="ARBA00022989"/>
    </source>
</evidence>
<feature type="domain" description="PAS" evidence="23">
    <location>
        <begin position="809"/>
        <end position="879"/>
    </location>
</feature>
<dbReference type="InterPro" id="IPR036890">
    <property type="entry name" value="HATPase_C_sf"/>
</dbReference>
<dbReference type="Gene3D" id="1.20.120.160">
    <property type="entry name" value="HPT domain"/>
    <property type="match status" value="1"/>
</dbReference>
<dbReference type="Pfam" id="PF00072">
    <property type="entry name" value="Response_reg"/>
    <property type="match status" value="1"/>
</dbReference>
<evidence type="ECO:0000256" key="15">
    <source>
        <dbReference type="ARBA" id="ARBA00064003"/>
    </source>
</evidence>
<dbReference type="InterPro" id="IPR006189">
    <property type="entry name" value="CHASE_dom"/>
</dbReference>
<dbReference type="GO" id="GO:0006355">
    <property type="term" value="P:regulation of DNA-templated transcription"/>
    <property type="evidence" value="ECO:0007669"/>
    <property type="project" value="InterPro"/>
</dbReference>
<dbReference type="PROSITE" id="PS50113">
    <property type="entry name" value="PAC"/>
    <property type="match status" value="1"/>
</dbReference>
<evidence type="ECO:0000256" key="17">
    <source>
        <dbReference type="ARBA" id="ARBA00070616"/>
    </source>
</evidence>
<evidence type="ECO:0000256" key="2">
    <source>
        <dbReference type="ARBA" id="ARBA00004651"/>
    </source>
</evidence>
<dbReference type="InterPro" id="IPR001610">
    <property type="entry name" value="PAC"/>
</dbReference>
<keyword evidence="5 19" id="KW-0597">Phosphoprotein</keyword>
<dbReference type="FunFam" id="3.30.565.10:FF:000010">
    <property type="entry name" value="Sensor histidine kinase RcsC"/>
    <property type="match status" value="1"/>
</dbReference>
<evidence type="ECO:0000256" key="8">
    <source>
        <dbReference type="ARBA" id="ARBA00022741"/>
    </source>
</evidence>
<feature type="transmembrane region" description="Helical" evidence="20">
    <location>
        <begin position="92"/>
        <end position="113"/>
    </location>
</feature>
<feature type="transmembrane region" description="Helical" evidence="20">
    <location>
        <begin position="125"/>
        <end position="144"/>
    </location>
</feature>
<dbReference type="GO" id="GO:0005886">
    <property type="term" value="C:plasma membrane"/>
    <property type="evidence" value="ECO:0007669"/>
    <property type="project" value="UniProtKB-SubCell"/>
</dbReference>
<evidence type="ECO:0000259" key="26">
    <source>
        <dbReference type="PROSITE" id="PS50894"/>
    </source>
</evidence>
<evidence type="ECO:0000256" key="6">
    <source>
        <dbReference type="ARBA" id="ARBA00022679"/>
    </source>
</evidence>
<dbReference type="Pfam" id="PF08447">
    <property type="entry name" value="PAS_3"/>
    <property type="match status" value="1"/>
</dbReference>
<dbReference type="InterPro" id="IPR004358">
    <property type="entry name" value="Sig_transdc_His_kin-like_C"/>
</dbReference>
<dbReference type="PROSITE" id="PS50112">
    <property type="entry name" value="PAS"/>
    <property type="match status" value="2"/>
</dbReference>
<dbReference type="PANTHER" id="PTHR45339:SF1">
    <property type="entry name" value="HYBRID SIGNAL TRANSDUCTION HISTIDINE KINASE J"/>
    <property type="match status" value="1"/>
</dbReference>
<comment type="subunit">
    <text evidence="15">At low DSF concentrations, interacts with RpfF.</text>
</comment>
<evidence type="ECO:0000256" key="14">
    <source>
        <dbReference type="ARBA" id="ARBA00059827"/>
    </source>
</evidence>
<dbReference type="CDD" id="cd17546">
    <property type="entry name" value="REC_hyHK_CKI1_RcsC-like"/>
    <property type="match status" value="1"/>
</dbReference>
<dbReference type="SMART" id="SM00448">
    <property type="entry name" value="REC"/>
    <property type="match status" value="1"/>
</dbReference>
<dbReference type="RefSeq" id="WP_151057587.1">
    <property type="nucleotide sequence ID" value="NZ_CP044222.1"/>
</dbReference>
<dbReference type="Gene3D" id="3.30.565.10">
    <property type="entry name" value="Histidine kinase-like ATPase, C-terminal domain"/>
    <property type="match status" value="1"/>
</dbReference>
<dbReference type="SMART" id="SM00387">
    <property type="entry name" value="HATPase_c"/>
    <property type="match status" value="1"/>
</dbReference>
<dbReference type="InterPro" id="IPR007895">
    <property type="entry name" value="MASE1"/>
</dbReference>
<dbReference type="Pfam" id="PF13426">
    <property type="entry name" value="PAS_9"/>
    <property type="match status" value="1"/>
</dbReference>
<dbReference type="SMART" id="SM00073">
    <property type="entry name" value="HPT"/>
    <property type="match status" value="1"/>
</dbReference>
<keyword evidence="11 20" id="KW-1133">Transmembrane helix</keyword>
<evidence type="ECO:0000313" key="27">
    <source>
        <dbReference type="EMBL" id="QEW07804.1"/>
    </source>
</evidence>
<dbReference type="InterPro" id="IPR003661">
    <property type="entry name" value="HisK_dim/P_dom"/>
</dbReference>
<keyword evidence="7 20" id="KW-0812">Transmembrane</keyword>
<feature type="domain" description="HPt" evidence="26">
    <location>
        <begin position="1489"/>
        <end position="1582"/>
    </location>
</feature>
<dbReference type="CDD" id="cd00088">
    <property type="entry name" value="HPT"/>
    <property type="match status" value="1"/>
</dbReference>
<dbReference type="Pfam" id="PF02518">
    <property type="entry name" value="HATPase_c"/>
    <property type="match status" value="1"/>
</dbReference>
<feature type="domain" description="CHASE" evidence="25">
    <location>
        <begin position="261"/>
        <end position="477"/>
    </location>
</feature>
<keyword evidence="8" id="KW-0547">Nucleotide-binding</keyword>
<dbReference type="InterPro" id="IPR000700">
    <property type="entry name" value="PAS-assoc_C"/>
</dbReference>
<feature type="domain" description="Histidine kinase" evidence="21">
    <location>
        <begin position="954"/>
        <end position="1175"/>
    </location>
</feature>
<evidence type="ECO:0000256" key="10">
    <source>
        <dbReference type="ARBA" id="ARBA00022840"/>
    </source>
</evidence>
<dbReference type="FunFam" id="1.10.287.130:FF:000002">
    <property type="entry name" value="Two-component osmosensing histidine kinase"/>
    <property type="match status" value="1"/>
</dbReference>
<dbReference type="SMART" id="SM00091">
    <property type="entry name" value="PAS"/>
    <property type="match status" value="3"/>
</dbReference>
<evidence type="ECO:0000256" key="9">
    <source>
        <dbReference type="ARBA" id="ARBA00022777"/>
    </source>
</evidence>
<keyword evidence="10" id="KW-0067">ATP-binding</keyword>
<evidence type="ECO:0000256" key="12">
    <source>
        <dbReference type="ARBA" id="ARBA00023012"/>
    </source>
</evidence>
<dbReference type="InterPro" id="IPR005467">
    <property type="entry name" value="His_kinase_dom"/>
</dbReference>
<dbReference type="Pfam" id="PF00989">
    <property type="entry name" value="PAS"/>
    <property type="match status" value="1"/>
</dbReference>
<dbReference type="InterPro" id="IPR011006">
    <property type="entry name" value="CheY-like_superfamily"/>
</dbReference>
<reference evidence="27 28" key="1">
    <citation type="submission" date="2019-09" db="EMBL/GenBank/DDBJ databases">
        <title>Nitrincola iocasae sp. nov., a bacterium isolated from the sediment collected at a cold seep field in South China Sea.</title>
        <authorList>
            <person name="Zhang H."/>
            <person name="Wang H."/>
            <person name="Li C."/>
        </authorList>
    </citation>
    <scope>NUCLEOTIDE SEQUENCE [LARGE SCALE GENOMIC DNA]</scope>
    <source>
        <strain evidence="27 28">KXZD1103</strain>
    </source>
</reference>
<dbReference type="InterPro" id="IPR035965">
    <property type="entry name" value="PAS-like_dom_sf"/>
</dbReference>
<evidence type="ECO:0000256" key="19">
    <source>
        <dbReference type="PROSITE-ProRule" id="PRU00169"/>
    </source>
</evidence>
<keyword evidence="9" id="KW-0418">Kinase</keyword>
<evidence type="ECO:0000256" key="5">
    <source>
        <dbReference type="ARBA" id="ARBA00022553"/>
    </source>
</evidence>
<dbReference type="InterPro" id="IPR013767">
    <property type="entry name" value="PAS_fold"/>
</dbReference>
<proteinExistence type="predicted"/>
<evidence type="ECO:0000256" key="4">
    <source>
        <dbReference type="ARBA" id="ARBA00022475"/>
    </source>
</evidence>
<evidence type="ECO:0000256" key="7">
    <source>
        <dbReference type="ARBA" id="ARBA00022692"/>
    </source>
</evidence>
<dbReference type="PANTHER" id="PTHR45339">
    <property type="entry name" value="HYBRID SIGNAL TRANSDUCTION HISTIDINE KINASE J"/>
    <property type="match status" value="1"/>
</dbReference>
<evidence type="ECO:0000256" key="13">
    <source>
        <dbReference type="ARBA" id="ARBA00023136"/>
    </source>
</evidence>
<evidence type="ECO:0000256" key="16">
    <source>
        <dbReference type="ARBA" id="ARBA00068150"/>
    </source>
</evidence>
<name>A0A5J6LGZ1_9GAMM</name>
<dbReference type="Gene3D" id="3.40.50.2300">
    <property type="match status" value="1"/>
</dbReference>
<dbReference type="Pfam" id="PF00512">
    <property type="entry name" value="HisKA"/>
    <property type="match status" value="1"/>
</dbReference>
<evidence type="ECO:0000256" key="18">
    <source>
        <dbReference type="PROSITE-ProRule" id="PRU00110"/>
    </source>
</evidence>
<feature type="domain" description="PAC" evidence="24">
    <location>
        <begin position="623"/>
        <end position="673"/>
    </location>
</feature>
<dbReference type="Gene3D" id="3.30.450.350">
    <property type="entry name" value="CHASE domain"/>
    <property type="match status" value="1"/>
</dbReference>
<dbReference type="GO" id="GO:0005524">
    <property type="term" value="F:ATP binding"/>
    <property type="evidence" value="ECO:0007669"/>
    <property type="project" value="UniProtKB-KW"/>
</dbReference>
<dbReference type="SUPFAM" id="SSF55874">
    <property type="entry name" value="ATPase domain of HSP90 chaperone/DNA topoisomerase II/histidine kinase"/>
    <property type="match status" value="1"/>
</dbReference>
<dbReference type="NCBIfam" id="TIGR00229">
    <property type="entry name" value="sensory_box"/>
    <property type="match status" value="3"/>
</dbReference>
<protein>
    <recommendedName>
        <fullName evidence="17">Sensor protein FixL</fullName>
        <ecNumber evidence="3">2.7.13.3</ecNumber>
    </recommendedName>
    <alternativeName>
        <fullName evidence="16">Sensory/regulatory protein RpfC</fullName>
    </alternativeName>
</protein>
<dbReference type="SMART" id="SM00086">
    <property type="entry name" value="PAC"/>
    <property type="match status" value="3"/>
</dbReference>
<dbReference type="PRINTS" id="PR00344">
    <property type="entry name" value="BCTRLSENSOR"/>
</dbReference>
<feature type="modified residue" description="4-aspartylphosphate" evidence="19">
    <location>
        <position position="1383"/>
    </location>
</feature>
<dbReference type="Proteomes" id="UP000325606">
    <property type="component" value="Chromosome"/>
</dbReference>
<feature type="domain" description="Response regulatory" evidence="22">
    <location>
        <begin position="1334"/>
        <end position="1451"/>
    </location>
</feature>
<evidence type="ECO:0000256" key="20">
    <source>
        <dbReference type="SAM" id="Phobius"/>
    </source>
</evidence>
<evidence type="ECO:0000259" key="25">
    <source>
        <dbReference type="PROSITE" id="PS50839"/>
    </source>
</evidence>
<feature type="transmembrane region" description="Helical" evidence="20">
    <location>
        <begin position="164"/>
        <end position="185"/>
    </location>
</feature>
<dbReference type="PROSITE" id="PS50894">
    <property type="entry name" value="HPT"/>
    <property type="match status" value="1"/>
</dbReference>
<evidence type="ECO:0000256" key="1">
    <source>
        <dbReference type="ARBA" id="ARBA00000085"/>
    </source>
</evidence>
<dbReference type="CDD" id="cd16922">
    <property type="entry name" value="HATPase_EvgS-ArcB-TorS-like"/>
    <property type="match status" value="1"/>
</dbReference>
<dbReference type="SUPFAM" id="SSF47226">
    <property type="entry name" value="Histidine-containing phosphotransfer domain, HPT domain"/>
    <property type="match status" value="1"/>
</dbReference>
<dbReference type="EMBL" id="CP044222">
    <property type="protein sequence ID" value="QEW07804.1"/>
    <property type="molecule type" value="Genomic_DNA"/>
</dbReference>
<evidence type="ECO:0000313" key="28">
    <source>
        <dbReference type="Proteomes" id="UP000325606"/>
    </source>
</evidence>
<sequence length="1589" mass="176324">MLEPQITSSTDNPLSTRLVHILVLSLGYALVGVLTILSAFAEGYAAPFWPAAGLGLAALLILGRGCWPGIWLGSLLIDLWMEQSSGILLSGVFNASASSLQAVIAATLVRSLIRRPDPLAKDADLLRFLVLAGPLTCMIAPTVGVLNQYQLGMLVAENLRTEWLIWWAGDTLGVLLFTPILLLLWQDRKRSGLQVGSYRIILPLVITILLLLLGNYALARLEKGRSQLALDRQFEEISDLRFETLPNLIQPLVGVERFFVSSVRVHRSEFASYTRFITDEPAVLAIDWAPRVLRSELEDFERNLLQTQGQVFELVSDQQVSPLAQREELFPVLFSEPAADNAIALGLDHGFERPRVEAMQQARSSGRPVMAPMVPLLRNGRPGVLVYQAVYQNAPHPLHQGISGDEVPLQGFVVGLYDVKTWLAPLVQVAEAHGVNLRVSDVTEPQSRTVLWNTLPEEQTPGWVRDIDIASRTWRLEMESAMPAWKPGSTLEEQLYIGFSVIAAFMAVFATLGSAGRYAATRAEVARRTHELREELHHRRSTELALQESESRYRSLIETAPFTILLQYEGEVVYLNPQGINTFAAESLGQVVGHSLLALVQPEHRATIAERIRRISAGETLSESLTMTCVRLDGTPFLAEWSSVPYEMEEGVGSLVVLQDVTARKEAEEQLDRFFSLSLDLLCIADHQGNFKRINPAFTQMLGWTEKELLSQPFFNLVHPDDREITEQEVVKINIGERASEFKNRYLCKNGSWRWLEWKALPQPNGLIYASAHDVTLQHEATEQLQLLNEKLRIRVEERGEALRALNAKEQEIEAVLNNLLECVITIDEGGIIRRLNPAATKIFGYSSNEMLGQNVSMLMPDPHRHEHDDYLNNYLQTGIARVVGSSREVEGRCKDGTLVPLELAVSRYEIHEQIYFTGTLRDISERRSLIYQLINARVEAEEASHAKSAFLATMSHEIRTPMNGVLGLIDVLGQDDMSDYQRGLVQTIQRSARTLLGIIDDILDFSKIEAGRLEINPETTDLGELVEELCSSLVVLALDKQVDLSVFVSPELPCHVQLDPVRVRQVLYNLIGNAIKFSGGRERRGKVAVRVLAGMDQTLRLIIQDNGIGIQRERLKELFDPFTQAESDTTRRFGGTGLGLAISKRLVDMMEGEICVESQPDLGSEFTLLLPMQVSDTNVAPSWPDLKGLNCVILPATTYVAEDLAAYVMAAGAQAVVLAQEESLAAVLSCQTPPVVLITDGQSQVPRLSGLLASLPHLRHLQIQQGRRRRARIDDPEQVLLDGDALSREAFLQALSICAGFASPPTAYVRQQAVSAEALSVKLKHQSQSSDQLILVAEDDEINQIVILQQLRLLGYSAEIADNGQQALEMWRTGRFALLLTDLHMPEMDGYELTGQIRHEEADGQHFPILALTANALRGESDRAALVGMDTYLVKPVQLPKLQAALETWLPVSQQQEESSMIQDVEHAADSTDVLLNPMVLSELVGGDEQVINELLGDYLESVRGHAHAVVQAWQAHDLNQIASVAHKLKSSSRSVGALRLGELCAKLEQAVKSNRHDDVEACLQVFEEQVDATLQAIEKHIGSTESD</sequence>
<dbReference type="SUPFAM" id="SSF47384">
    <property type="entry name" value="Homodimeric domain of signal transducing histidine kinase"/>
    <property type="match status" value="1"/>
</dbReference>
<dbReference type="GO" id="GO:0000155">
    <property type="term" value="F:phosphorelay sensor kinase activity"/>
    <property type="evidence" value="ECO:0007669"/>
    <property type="project" value="InterPro"/>
</dbReference>
<dbReference type="InterPro" id="IPR036097">
    <property type="entry name" value="HisK_dim/P_sf"/>
</dbReference>
<dbReference type="InterPro" id="IPR003594">
    <property type="entry name" value="HATPase_dom"/>
</dbReference>
<evidence type="ECO:0000259" key="23">
    <source>
        <dbReference type="PROSITE" id="PS50112"/>
    </source>
</evidence>
<keyword evidence="13 20" id="KW-0472">Membrane</keyword>
<organism evidence="27 28">
    <name type="scientific">Nitrincola iocasae</name>
    <dbReference type="NCBI Taxonomy" id="2614693"/>
    <lineage>
        <taxon>Bacteria</taxon>
        <taxon>Pseudomonadati</taxon>
        <taxon>Pseudomonadota</taxon>
        <taxon>Gammaproteobacteria</taxon>
        <taxon>Oceanospirillales</taxon>
        <taxon>Oceanospirillaceae</taxon>
        <taxon>Nitrincola</taxon>
    </lineage>
</organism>
<dbReference type="SUPFAM" id="SSF52172">
    <property type="entry name" value="CheY-like"/>
    <property type="match status" value="1"/>
</dbReference>
<keyword evidence="6" id="KW-0808">Transferase</keyword>
<dbReference type="CDD" id="cd00082">
    <property type="entry name" value="HisKA"/>
    <property type="match status" value="1"/>
</dbReference>
<feature type="transmembrane region" description="Helical" evidence="20">
    <location>
        <begin position="48"/>
        <end position="72"/>
    </location>
</feature>